<dbReference type="OrthoDB" id="9758700at2"/>
<dbReference type="RefSeq" id="WP_062764229.1">
    <property type="nucleotide sequence ID" value="NZ_CP121043.1"/>
</dbReference>
<dbReference type="Pfam" id="PF22335">
    <property type="entry name" value="Cas10-Cmr2_palm2"/>
    <property type="match status" value="1"/>
</dbReference>
<dbReference type="Proteomes" id="UP000075787">
    <property type="component" value="Unassembled WGS sequence"/>
</dbReference>
<evidence type="ECO:0000313" key="4">
    <source>
        <dbReference type="EMBL" id="KYO52420.1"/>
    </source>
</evidence>
<keyword evidence="1" id="KW-0547">Nucleotide-binding</keyword>
<comment type="caution">
    <text evidence="4">The sequence shown here is derived from an EMBL/GenBank/DDBJ whole genome shotgun (WGS) entry which is preliminary data.</text>
</comment>
<dbReference type="PROSITE" id="PS50887">
    <property type="entry name" value="GGDEF"/>
    <property type="match status" value="1"/>
</dbReference>
<gene>
    <name evidence="4" type="ORF">AUP44_05405</name>
</gene>
<dbReference type="InterPro" id="IPR000160">
    <property type="entry name" value="GGDEF_dom"/>
</dbReference>
<dbReference type="GO" id="GO:0051607">
    <property type="term" value="P:defense response to virus"/>
    <property type="evidence" value="ECO:0007669"/>
    <property type="project" value="UniProtKB-KW"/>
</dbReference>
<evidence type="ECO:0000256" key="1">
    <source>
        <dbReference type="ARBA" id="ARBA00022741"/>
    </source>
</evidence>
<dbReference type="GeneID" id="97239316"/>
<dbReference type="Gene3D" id="3.30.70.2220">
    <property type="entry name" value="CRISPR-Cas system, Cmr2 subunit, D1 domain, cysteine cluster"/>
    <property type="match status" value="1"/>
</dbReference>
<dbReference type="InterPro" id="IPR043128">
    <property type="entry name" value="Rev_trsase/Diguanyl_cyclase"/>
</dbReference>
<dbReference type="InterPro" id="IPR024615">
    <property type="entry name" value="CRISPR-assoc_Cmr2_N"/>
</dbReference>
<dbReference type="AlphaFoldDB" id="A0A162KY08"/>
<dbReference type="InterPro" id="IPR054767">
    <property type="entry name" value="Cas10-Cmr2_palm2"/>
</dbReference>
<dbReference type="EMBL" id="LPZR01000156">
    <property type="protein sequence ID" value="KYO52420.1"/>
    <property type="molecule type" value="Genomic_DNA"/>
</dbReference>
<name>A0A162KY08_9PROT</name>
<dbReference type="InterPro" id="IPR038242">
    <property type="entry name" value="Cmr2_N"/>
</dbReference>
<dbReference type="Gene3D" id="3.30.70.270">
    <property type="match status" value="1"/>
</dbReference>
<sequence>MPEQTWFILSITPVQEFVGQARRTRDLWAGSYLLSWLSAQAMAAVKKAGGEIVMPQVDDDPMIRLLIHGNGVTPPVVGSLPNQFTARLPAGVGPEICREAVQRAWRKLAEAVWCKFVEPVRKLSNFPDLSAVWTQQIKGFWEIAWVVVPPVDGEDERQTLKRAGDLLRRRKLWRSHLLPDEYATLGREGGDHCQLMPDWRELSGYARASHADAQDAFWGSIRDQIGMILGHNAIELAQGERLCAPALVKRLFPTLPACALKNAIDWVPGNDSGRIRSWPSTRYMAVLPWLRRVANKPFIDRFLDLVGNDFQTESGSAAHLASDLGEIGRLDGNLFDRDALRNTKDFPIANDDAGDRRRKLEAARAELVTAAGIGEPATHYALLLMDGDRIGEALAQAGPRAIATLFETFGAQVTQTIRRHDGICIYAGGDDVLALLSVPDAVTCARELRQHWMKAAGEAMGEGSRPTISAAVIFAEATVPLRLVLARAHEVLDGVAKNGNGRDSLAADIIRGGDFTRSWVSQWDAPGVEAFAGFASGQHAPLAASSGLLHAIGGRFGAPVLDLFADGGHDDDFERLLAQAHLRNRSRDLPAMDAPGGDLSEEERLKIAREEIRPLVALLREVPGGAGARRDRPRLNPDAALFLRFFARQSVGGSRSQVLIPDVADTGDGR</sequence>
<dbReference type="GO" id="GO:0000166">
    <property type="term" value="F:nucleotide binding"/>
    <property type="evidence" value="ECO:0007669"/>
    <property type="project" value="UniProtKB-KW"/>
</dbReference>
<reference evidence="4 5" key="1">
    <citation type="submission" date="2015-12" db="EMBL/GenBank/DDBJ databases">
        <title>Genome sequence of Tistrella mobilis MCCC 1A02139.</title>
        <authorList>
            <person name="Lu L."/>
            <person name="Lai Q."/>
            <person name="Shao Z."/>
            <person name="Qian P."/>
        </authorList>
    </citation>
    <scope>NUCLEOTIDE SEQUENCE [LARGE SCALE GENOMIC DNA]</scope>
    <source>
        <strain evidence="4 5">MCCC 1A02139</strain>
    </source>
</reference>
<evidence type="ECO:0000313" key="5">
    <source>
        <dbReference type="Proteomes" id="UP000075787"/>
    </source>
</evidence>
<protein>
    <recommendedName>
        <fullName evidence="3">GGDEF domain-containing protein</fullName>
    </recommendedName>
</protein>
<accession>A0A162KY08</accession>
<keyword evidence="2" id="KW-0051">Antiviral defense</keyword>
<evidence type="ECO:0000256" key="2">
    <source>
        <dbReference type="ARBA" id="ARBA00023118"/>
    </source>
</evidence>
<dbReference type="Pfam" id="PF12469">
    <property type="entry name" value="Cmr2_N"/>
    <property type="match status" value="1"/>
</dbReference>
<proteinExistence type="predicted"/>
<feature type="domain" description="GGDEF" evidence="3">
    <location>
        <begin position="378"/>
        <end position="510"/>
    </location>
</feature>
<evidence type="ECO:0000259" key="3">
    <source>
        <dbReference type="PROSITE" id="PS50887"/>
    </source>
</evidence>
<organism evidence="4 5">
    <name type="scientific">Tistrella mobilis</name>
    <dbReference type="NCBI Taxonomy" id="171437"/>
    <lineage>
        <taxon>Bacteria</taxon>
        <taxon>Pseudomonadati</taxon>
        <taxon>Pseudomonadota</taxon>
        <taxon>Alphaproteobacteria</taxon>
        <taxon>Geminicoccales</taxon>
        <taxon>Geminicoccaceae</taxon>
        <taxon>Tistrella</taxon>
    </lineage>
</organism>